<dbReference type="PANTHER" id="PTHR34106:SF5">
    <property type="entry name" value="GLYCOSIDASE"/>
    <property type="match status" value="1"/>
</dbReference>
<keyword evidence="5" id="KW-1185">Reference proteome</keyword>
<protein>
    <recommendedName>
        <fullName evidence="6">SET domain-containing protein</fullName>
    </recommendedName>
</protein>
<evidence type="ECO:0000313" key="5">
    <source>
        <dbReference type="Proteomes" id="UP001589828"/>
    </source>
</evidence>
<reference evidence="4 5" key="1">
    <citation type="submission" date="2024-09" db="EMBL/GenBank/DDBJ databases">
        <authorList>
            <person name="Sun Q."/>
            <person name="Mori K."/>
        </authorList>
    </citation>
    <scope>NUCLEOTIDE SEQUENCE [LARGE SCALE GENOMIC DNA]</scope>
    <source>
        <strain evidence="4 5">NCAIM B.02415</strain>
    </source>
</reference>
<dbReference type="PANTHER" id="PTHR34106">
    <property type="entry name" value="GLYCOSIDASE"/>
    <property type="match status" value="1"/>
</dbReference>
<dbReference type="EMBL" id="JBHLTS010000022">
    <property type="protein sequence ID" value="MFC0515359.1"/>
    <property type="molecule type" value="Genomic_DNA"/>
</dbReference>
<dbReference type="Gene3D" id="2.115.10.20">
    <property type="entry name" value="Glycosyl hydrolase domain, family 43"/>
    <property type="match status" value="1"/>
</dbReference>
<proteinExistence type="inferred from homology"/>
<evidence type="ECO:0000256" key="2">
    <source>
        <dbReference type="ARBA" id="ARBA00022679"/>
    </source>
</evidence>
<evidence type="ECO:0000256" key="1">
    <source>
        <dbReference type="ARBA" id="ARBA00022676"/>
    </source>
</evidence>
<evidence type="ECO:0000313" key="4">
    <source>
        <dbReference type="EMBL" id="MFC0515359.1"/>
    </source>
</evidence>
<dbReference type="SUPFAM" id="SSF75005">
    <property type="entry name" value="Arabinanase/levansucrase/invertase"/>
    <property type="match status" value="1"/>
</dbReference>
<dbReference type="Proteomes" id="UP001589828">
    <property type="component" value="Unassembled WGS sequence"/>
</dbReference>
<keyword evidence="1" id="KW-0328">Glycosyltransferase</keyword>
<organism evidence="4 5">
    <name type="scientific">Mucilaginibacter angelicae</name>
    <dbReference type="NCBI Taxonomy" id="869718"/>
    <lineage>
        <taxon>Bacteria</taxon>
        <taxon>Pseudomonadati</taxon>
        <taxon>Bacteroidota</taxon>
        <taxon>Sphingobacteriia</taxon>
        <taxon>Sphingobacteriales</taxon>
        <taxon>Sphingobacteriaceae</taxon>
        <taxon>Mucilaginibacter</taxon>
    </lineage>
</organism>
<accession>A0ABV6L7E3</accession>
<sequence length="70" mass="7789">MYGFESGRVNPSKILGRTTYPIMIPTEAYELYGFFGFVVFANGHIVDGDELTIYYGAADEFVCGEKFSVS</sequence>
<comment type="similarity">
    <text evidence="3">Belongs to the glycosyl hydrolase 130 family.</text>
</comment>
<name>A0ABV6L7E3_9SPHI</name>
<dbReference type="RefSeq" id="WP_377023194.1">
    <property type="nucleotide sequence ID" value="NZ_JBHLTS010000022.1"/>
</dbReference>
<comment type="caution">
    <text evidence="4">The sequence shown here is derived from an EMBL/GenBank/DDBJ whole genome shotgun (WGS) entry which is preliminary data.</text>
</comment>
<evidence type="ECO:0000256" key="3">
    <source>
        <dbReference type="ARBA" id="ARBA00024356"/>
    </source>
</evidence>
<dbReference type="Pfam" id="PF04041">
    <property type="entry name" value="Glyco_hydro_130"/>
    <property type="match status" value="1"/>
</dbReference>
<keyword evidence="2" id="KW-0808">Transferase</keyword>
<dbReference type="InterPro" id="IPR023296">
    <property type="entry name" value="Glyco_hydro_beta-prop_sf"/>
</dbReference>
<dbReference type="InterPro" id="IPR007184">
    <property type="entry name" value="Mannoside_phosphorylase"/>
</dbReference>
<evidence type="ECO:0008006" key="6">
    <source>
        <dbReference type="Google" id="ProtNLM"/>
    </source>
</evidence>
<gene>
    <name evidence="4" type="ORF">ACFFGT_14160</name>
</gene>